<dbReference type="Pfam" id="PF03469">
    <property type="entry name" value="XH"/>
    <property type="match status" value="1"/>
</dbReference>
<dbReference type="AlphaFoldDB" id="A0A1Q3DEH9"/>
<dbReference type="InParanoid" id="A0A1Q3DEH9"/>
<dbReference type="Proteomes" id="UP000187406">
    <property type="component" value="Unassembled WGS sequence"/>
</dbReference>
<feature type="domain" description="Factor of DNA methylation 1-5/IDN2" evidence="1">
    <location>
        <begin position="75"/>
        <end position="206"/>
    </location>
</feature>
<dbReference type="EMBL" id="BDDD01006757">
    <property type="protein sequence ID" value="GAV90936.1"/>
    <property type="molecule type" value="Genomic_DNA"/>
</dbReference>
<reference evidence="3" key="1">
    <citation type="submission" date="2016-04" db="EMBL/GenBank/DDBJ databases">
        <title>Cephalotus genome sequencing.</title>
        <authorList>
            <person name="Fukushima K."/>
            <person name="Hasebe M."/>
            <person name="Fang X."/>
        </authorList>
    </citation>
    <scope>NUCLEOTIDE SEQUENCE [LARGE SCALE GENOMIC DNA]</scope>
    <source>
        <strain evidence="3">cv. St1</strain>
    </source>
</reference>
<proteinExistence type="predicted"/>
<evidence type="ECO:0000259" key="1">
    <source>
        <dbReference type="Pfam" id="PF03469"/>
    </source>
</evidence>
<dbReference type="PANTHER" id="PTHR21596:SF82">
    <property type="entry name" value="FACTOR OF DNA METHYLATION 5-LIKE"/>
    <property type="match status" value="1"/>
</dbReference>
<evidence type="ECO:0000313" key="3">
    <source>
        <dbReference type="Proteomes" id="UP000187406"/>
    </source>
</evidence>
<keyword evidence="3" id="KW-1185">Reference proteome</keyword>
<dbReference type="PANTHER" id="PTHR21596">
    <property type="entry name" value="RIBONUCLEASE P SUBUNIT P38"/>
    <property type="match status" value="1"/>
</dbReference>
<gene>
    <name evidence="2" type="ORF">CFOL_v3_34336</name>
</gene>
<comment type="caution">
    <text evidence="2">The sequence shown here is derived from an EMBL/GenBank/DDBJ whole genome shotgun (WGS) entry which is preliminary data.</text>
</comment>
<dbReference type="InterPro" id="IPR005379">
    <property type="entry name" value="FDM1-5/IDN2_XH"/>
</dbReference>
<sequence>LKNQNPENNKNSDDQICALRKELEEKKDAIQDLESFNGSLILRELRSNQELQDARKELLSGLQDMLNGRTTIGIKRMGEIDRKSFQNMCQLRFSSEYWEDISAKLCSLWEDKVRDSNWHPFKQITSMTVCKYEIVDDNDENLKELSSIYGEDVYKAVTRALVEVNEYNPSGRYPVPEIWNFKEDRRASLKEVIHYIIKQLKTRKPKR</sequence>
<dbReference type="STRING" id="3775.A0A1Q3DEH9"/>
<dbReference type="OrthoDB" id="1892195at2759"/>
<accession>A0A1Q3DEH9</accession>
<feature type="non-terminal residue" evidence="2">
    <location>
        <position position="1"/>
    </location>
</feature>
<evidence type="ECO:0000313" key="2">
    <source>
        <dbReference type="EMBL" id="GAV90936.1"/>
    </source>
</evidence>
<dbReference type="GO" id="GO:0080188">
    <property type="term" value="P:gene silencing by siRNA-directed DNA methylation"/>
    <property type="evidence" value="ECO:0007669"/>
    <property type="project" value="InterPro"/>
</dbReference>
<protein>
    <submittedName>
        <fullName evidence="2">XH domain-containing protein</fullName>
    </submittedName>
</protein>
<dbReference type="InterPro" id="IPR045177">
    <property type="entry name" value="FDM1-5/IDN2"/>
</dbReference>
<organism evidence="2 3">
    <name type="scientific">Cephalotus follicularis</name>
    <name type="common">Albany pitcher plant</name>
    <dbReference type="NCBI Taxonomy" id="3775"/>
    <lineage>
        <taxon>Eukaryota</taxon>
        <taxon>Viridiplantae</taxon>
        <taxon>Streptophyta</taxon>
        <taxon>Embryophyta</taxon>
        <taxon>Tracheophyta</taxon>
        <taxon>Spermatophyta</taxon>
        <taxon>Magnoliopsida</taxon>
        <taxon>eudicotyledons</taxon>
        <taxon>Gunneridae</taxon>
        <taxon>Pentapetalae</taxon>
        <taxon>rosids</taxon>
        <taxon>fabids</taxon>
        <taxon>Oxalidales</taxon>
        <taxon>Cephalotaceae</taxon>
        <taxon>Cephalotus</taxon>
    </lineage>
</organism>
<name>A0A1Q3DEH9_CEPFO</name>
<feature type="non-terminal residue" evidence="2">
    <location>
        <position position="207"/>
    </location>
</feature>